<dbReference type="Proteomes" id="UP000286045">
    <property type="component" value="Unassembled WGS sequence"/>
</dbReference>
<accession>A0A439DB25</accession>
<reference evidence="3 4" key="1">
    <citation type="submission" date="2018-12" db="EMBL/GenBank/DDBJ databases">
        <title>Draft genome sequence of Xylaria grammica IHI A82.</title>
        <authorList>
            <person name="Buettner E."/>
            <person name="Kellner H."/>
        </authorList>
    </citation>
    <scope>NUCLEOTIDE SEQUENCE [LARGE SCALE GENOMIC DNA]</scope>
    <source>
        <strain evidence="3 4">IHI A82</strain>
    </source>
</reference>
<gene>
    <name evidence="3" type="ORF">EKO27_g3520</name>
</gene>
<evidence type="ECO:0000313" key="4">
    <source>
        <dbReference type="Proteomes" id="UP000286045"/>
    </source>
</evidence>
<comment type="caution">
    <text evidence="3">The sequence shown here is derived from an EMBL/GenBank/DDBJ whole genome shotgun (WGS) entry which is preliminary data.</text>
</comment>
<keyword evidence="4" id="KW-1185">Reference proteome</keyword>
<dbReference type="Pfam" id="PF07985">
    <property type="entry name" value="SRR1"/>
    <property type="match status" value="1"/>
</dbReference>
<feature type="region of interest" description="Disordered" evidence="1">
    <location>
        <begin position="1"/>
        <end position="28"/>
    </location>
</feature>
<dbReference type="PANTHER" id="PTHR42080:SF1">
    <property type="entry name" value="SRR1-LIKE DOMAIN-CONTAINING PROTEIN"/>
    <property type="match status" value="1"/>
</dbReference>
<dbReference type="InterPro" id="IPR012942">
    <property type="entry name" value="SRR1-like"/>
</dbReference>
<dbReference type="PANTHER" id="PTHR42080">
    <property type="entry name" value="SRR1 DOMAIN-CONTAINING PROTEIN"/>
    <property type="match status" value="1"/>
</dbReference>
<feature type="domain" description="SRR1-like" evidence="2">
    <location>
        <begin position="112"/>
        <end position="230"/>
    </location>
</feature>
<sequence>MPVVTRSQKSAAERRDSSASAPQEEDRKEYEYRSSTGFDLYNSGKLIWTKEILSDFVAQIQSSTEVFFYRRMDGGFLLSLNKAFGEEPGSCAGTLESYEGWRTIQVLLSNYELPPTIDKIVCFGLGNDIVSNFEASSQHPAALNIRRLLKAKLGHDIRLLTQDPAYTSDTITVLEEHGFEVVGAEGIQGFLEVDQNTFVLSIYTSTCVKQIIADIARPAVFITAPFHESDLDWADEDWKVEEGRIGHPEERNVAALIRDRWDPDTPRTKAMFEEYYAAGPWAQAE</sequence>
<evidence type="ECO:0000313" key="3">
    <source>
        <dbReference type="EMBL" id="RWA11615.1"/>
    </source>
</evidence>
<dbReference type="EMBL" id="RYZI01000075">
    <property type="protein sequence ID" value="RWA11615.1"/>
    <property type="molecule type" value="Genomic_DNA"/>
</dbReference>
<protein>
    <recommendedName>
        <fullName evidence="2">SRR1-like domain-containing protein</fullName>
    </recommendedName>
</protein>
<dbReference type="AlphaFoldDB" id="A0A439DB25"/>
<organism evidence="3 4">
    <name type="scientific">Xylaria grammica</name>
    <dbReference type="NCBI Taxonomy" id="363999"/>
    <lineage>
        <taxon>Eukaryota</taxon>
        <taxon>Fungi</taxon>
        <taxon>Dikarya</taxon>
        <taxon>Ascomycota</taxon>
        <taxon>Pezizomycotina</taxon>
        <taxon>Sordariomycetes</taxon>
        <taxon>Xylariomycetidae</taxon>
        <taxon>Xylariales</taxon>
        <taxon>Xylariaceae</taxon>
        <taxon>Xylaria</taxon>
    </lineage>
</organism>
<proteinExistence type="predicted"/>
<evidence type="ECO:0000259" key="2">
    <source>
        <dbReference type="Pfam" id="PF07985"/>
    </source>
</evidence>
<evidence type="ECO:0000256" key="1">
    <source>
        <dbReference type="SAM" id="MobiDB-lite"/>
    </source>
</evidence>
<name>A0A439DB25_9PEZI</name>